<protein>
    <submittedName>
        <fullName evidence="1">Uncharacterized protein</fullName>
    </submittedName>
</protein>
<keyword evidence="2" id="KW-1185">Reference proteome</keyword>
<dbReference type="EMBL" id="MU006326">
    <property type="protein sequence ID" value="KAF2847365.1"/>
    <property type="molecule type" value="Genomic_DNA"/>
</dbReference>
<sequence>MNSMLFTASTATALKVTLGPDGTYPTWIRNGLIDALAAAVKTIAKCEDGTYTNTCPGTTAMAWCPRKETQFTNCEVPKFWGINFQDPKEANAAPPALAMDVAVEKKGDGGVCEDTMTGLGAVAGAVNGVAGGIFTLLTFACT</sequence>
<evidence type="ECO:0000313" key="2">
    <source>
        <dbReference type="Proteomes" id="UP000799423"/>
    </source>
</evidence>
<accession>A0A6A7AYY0</accession>
<proteinExistence type="predicted"/>
<gene>
    <name evidence="1" type="ORF">T440DRAFT_471078</name>
</gene>
<reference evidence="1" key="1">
    <citation type="submission" date="2020-01" db="EMBL/GenBank/DDBJ databases">
        <authorList>
            <consortium name="DOE Joint Genome Institute"/>
            <person name="Haridas S."/>
            <person name="Albert R."/>
            <person name="Binder M."/>
            <person name="Bloem J."/>
            <person name="Labutti K."/>
            <person name="Salamov A."/>
            <person name="Andreopoulos B."/>
            <person name="Baker S.E."/>
            <person name="Barry K."/>
            <person name="Bills G."/>
            <person name="Bluhm B.H."/>
            <person name="Cannon C."/>
            <person name="Castanera R."/>
            <person name="Culley D.E."/>
            <person name="Daum C."/>
            <person name="Ezra D."/>
            <person name="Gonzalez J.B."/>
            <person name="Henrissat B."/>
            <person name="Kuo A."/>
            <person name="Liang C."/>
            <person name="Lipzen A."/>
            <person name="Lutzoni F."/>
            <person name="Magnuson J."/>
            <person name="Mondo S."/>
            <person name="Nolan M."/>
            <person name="Ohm R."/>
            <person name="Pangilinan J."/>
            <person name="Park H.-J."/>
            <person name="Ramirez L."/>
            <person name="Alfaro M."/>
            <person name="Sun H."/>
            <person name="Tritt A."/>
            <person name="Yoshinaga Y."/>
            <person name="Zwiers L.-H."/>
            <person name="Turgeon B.G."/>
            <person name="Goodwin S.B."/>
            <person name="Spatafora J.W."/>
            <person name="Crous P.W."/>
            <person name="Grigoriev I.V."/>
        </authorList>
    </citation>
    <scope>NUCLEOTIDE SEQUENCE</scope>
    <source>
        <strain evidence="1">IPT5</strain>
    </source>
</reference>
<dbReference type="AlphaFoldDB" id="A0A6A7AYY0"/>
<evidence type="ECO:0000313" key="1">
    <source>
        <dbReference type="EMBL" id="KAF2847365.1"/>
    </source>
</evidence>
<dbReference type="OrthoDB" id="4704201at2759"/>
<dbReference type="Proteomes" id="UP000799423">
    <property type="component" value="Unassembled WGS sequence"/>
</dbReference>
<organism evidence="1 2">
    <name type="scientific">Plenodomus tracheiphilus IPT5</name>
    <dbReference type="NCBI Taxonomy" id="1408161"/>
    <lineage>
        <taxon>Eukaryota</taxon>
        <taxon>Fungi</taxon>
        <taxon>Dikarya</taxon>
        <taxon>Ascomycota</taxon>
        <taxon>Pezizomycotina</taxon>
        <taxon>Dothideomycetes</taxon>
        <taxon>Pleosporomycetidae</taxon>
        <taxon>Pleosporales</taxon>
        <taxon>Pleosporineae</taxon>
        <taxon>Leptosphaeriaceae</taxon>
        <taxon>Plenodomus</taxon>
    </lineage>
</organism>
<name>A0A6A7AYY0_9PLEO</name>